<dbReference type="InterPro" id="IPR036736">
    <property type="entry name" value="ACP-like_sf"/>
</dbReference>
<name>A0A3A4K216_9NOCA</name>
<dbReference type="PROSITE" id="PS50075">
    <property type="entry name" value="CARRIER"/>
    <property type="match status" value="1"/>
</dbReference>
<dbReference type="PROSITE" id="PS00012">
    <property type="entry name" value="PHOSPHOPANTETHEINE"/>
    <property type="match status" value="1"/>
</dbReference>
<dbReference type="GO" id="GO:0004312">
    <property type="term" value="F:fatty acid synthase activity"/>
    <property type="evidence" value="ECO:0007669"/>
    <property type="project" value="TreeGrafter"/>
</dbReference>
<accession>A0A3A4K216</accession>
<dbReference type="AlphaFoldDB" id="A0A3A4K216"/>
<evidence type="ECO:0000256" key="4">
    <source>
        <dbReference type="ARBA" id="ARBA00022679"/>
    </source>
</evidence>
<evidence type="ECO:0000313" key="10">
    <source>
        <dbReference type="Proteomes" id="UP000266677"/>
    </source>
</evidence>
<gene>
    <name evidence="9" type="ORF">D5S18_27960</name>
</gene>
<keyword evidence="3" id="KW-0597">Phosphoprotein</keyword>
<dbReference type="CDD" id="cd08956">
    <property type="entry name" value="KR_3_FAS_SDR_x"/>
    <property type="match status" value="1"/>
</dbReference>
<dbReference type="OrthoDB" id="4537517at2"/>
<protein>
    <submittedName>
        <fullName evidence="9">SDR family NAD(P)-dependent oxidoreductase</fullName>
    </submittedName>
</protein>
<dbReference type="SMART" id="SM00823">
    <property type="entry name" value="PKS_PP"/>
    <property type="match status" value="1"/>
</dbReference>
<dbReference type="InterPro" id="IPR055123">
    <property type="entry name" value="SpnB-like_Rossmann"/>
</dbReference>
<dbReference type="GO" id="GO:0006633">
    <property type="term" value="P:fatty acid biosynthetic process"/>
    <property type="evidence" value="ECO:0007669"/>
    <property type="project" value="TreeGrafter"/>
</dbReference>
<feature type="region of interest" description="Disordered" evidence="7">
    <location>
        <begin position="524"/>
        <end position="544"/>
    </location>
</feature>
<dbReference type="FunFam" id="1.10.1200.10:FF:000007">
    <property type="entry name" value="Probable polyketide synthase pks17"/>
    <property type="match status" value="1"/>
</dbReference>
<dbReference type="RefSeq" id="WP_120044117.1">
    <property type="nucleotide sequence ID" value="NZ_QZFU01000040.1"/>
</dbReference>
<dbReference type="EMBL" id="QZFU01000040">
    <property type="protein sequence ID" value="RJO70307.1"/>
    <property type="molecule type" value="Genomic_DNA"/>
</dbReference>
<keyword evidence="5" id="KW-0276">Fatty acid metabolism</keyword>
<dbReference type="InterPro" id="IPR009081">
    <property type="entry name" value="PP-bd_ACP"/>
</dbReference>
<dbReference type="InterPro" id="IPR050091">
    <property type="entry name" value="PKS_NRPS_Biosynth_Enz"/>
</dbReference>
<evidence type="ECO:0000256" key="7">
    <source>
        <dbReference type="SAM" id="MobiDB-lite"/>
    </source>
</evidence>
<sequence>DLAVAPLVGLVRSAAAEHPGRFAMVDLDGVDGSRQVLAGVLGISDEPELAVRAGSVFVPRLTRVAAESLDKTRQNRQRVDPESTVLITGGTGGLGAVLARHLASEHGGRHLLLVSRRGPDAEGAQELRAELAELGCRAELIACDIADRDRLQQLLDSIPAERPLAAVFHVAGVLDDGAVESLEHDQVEKVLRPKLDAAWYLHELTASLGLVEFTMFSSAAPLLGGPGQGNYAVANAFLDSLAAHRVAGGLPATSLAWGLWAHTGGGGMHEQLAAADRARVERQIRNRLGLVPIPARRGMELFDLARCQHDSLLVPMLVDTAAWQAQAHAGVVPTAVRGLVSVTVRGERSGSLARRLAGVPETEWDALLLAEVRTHVAAVLSHDSVHDIGSDRAFKELGFDSLGAVDLRNRLSRATGLTLPATLVFDHPTPTAVATYLKTQIQGKAGNGSSRRGVGEKSLVDGLDKIESMIAALAANDQVEGHVEQRLRSFGLKLNALLAGIEDWDTDESAEDLASASDDELFEALNNELDSSSSAGTASHDGRA</sequence>
<dbReference type="InterPro" id="IPR006162">
    <property type="entry name" value="Ppantetheine_attach_site"/>
</dbReference>
<dbReference type="SMART" id="SM01294">
    <property type="entry name" value="PKS_PP_betabranch"/>
    <property type="match status" value="1"/>
</dbReference>
<feature type="domain" description="Carrier" evidence="8">
    <location>
        <begin position="366"/>
        <end position="441"/>
    </location>
</feature>
<comment type="pathway">
    <text evidence="1">Lipid metabolism.</text>
</comment>
<evidence type="ECO:0000256" key="1">
    <source>
        <dbReference type="ARBA" id="ARBA00005189"/>
    </source>
</evidence>
<evidence type="ECO:0000256" key="6">
    <source>
        <dbReference type="ARBA" id="ARBA00023098"/>
    </source>
</evidence>
<dbReference type="PANTHER" id="PTHR43775:SF51">
    <property type="entry name" value="INACTIVE PHENOLPHTHIOCEROL SYNTHESIS POLYKETIDE SYNTHASE TYPE I PKS1-RELATED"/>
    <property type="match status" value="1"/>
</dbReference>
<comment type="caution">
    <text evidence="9">The sequence shown here is derived from an EMBL/GenBank/DDBJ whole genome shotgun (WGS) entry which is preliminary data.</text>
</comment>
<organism evidence="9 10">
    <name type="scientific">Nocardia panacis</name>
    <dbReference type="NCBI Taxonomy" id="2340916"/>
    <lineage>
        <taxon>Bacteria</taxon>
        <taxon>Bacillati</taxon>
        <taxon>Actinomycetota</taxon>
        <taxon>Actinomycetes</taxon>
        <taxon>Mycobacteriales</taxon>
        <taxon>Nocardiaceae</taxon>
        <taxon>Nocardia</taxon>
    </lineage>
</organism>
<feature type="compositionally biased region" description="Polar residues" evidence="7">
    <location>
        <begin position="528"/>
        <end position="537"/>
    </location>
</feature>
<dbReference type="InterPro" id="IPR057326">
    <property type="entry name" value="KR_dom"/>
</dbReference>
<keyword evidence="2" id="KW-0596">Phosphopantetheine</keyword>
<evidence type="ECO:0000256" key="3">
    <source>
        <dbReference type="ARBA" id="ARBA00022553"/>
    </source>
</evidence>
<feature type="non-terminal residue" evidence="9">
    <location>
        <position position="1"/>
    </location>
</feature>
<dbReference type="Pfam" id="PF00550">
    <property type="entry name" value="PP-binding"/>
    <property type="match status" value="1"/>
</dbReference>
<reference evidence="9 10" key="1">
    <citation type="submission" date="2018-09" db="EMBL/GenBank/DDBJ databases">
        <title>YIM PH21274 draft genome.</title>
        <authorList>
            <person name="Miao C."/>
        </authorList>
    </citation>
    <scope>NUCLEOTIDE SEQUENCE [LARGE SCALE GENOMIC DNA]</scope>
    <source>
        <strain evidence="9 10">YIM PH 21724</strain>
    </source>
</reference>
<evidence type="ECO:0000256" key="5">
    <source>
        <dbReference type="ARBA" id="ARBA00022832"/>
    </source>
</evidence>
<evidence type="ECO:0000256" key="2">
    <source>
        <dbReference type="ARBA" id="ARBA00022450"/>
    </source>
</evidence>
<dbReference type="InterPro" id="IPR036291">
    <property type="entry name" value="NAD(P)-bd_dom_sf"/>
</dbReference>
<dbReference type="Pfam" id="PF08659">
    <property type="entry name" value="KR"/>
    <property type="match status" value="1"/>
</dbReference>
<dbReference type="InterPro" id="IPR020806">
    <property type="entry name" value="PKS_PP-bd"/>
</dbReference>
<dbReference type="SUPFAM" id="SSF47336">
    <property type="entry name" value="ACP-like"/>
    <property type="match status" value="1"/>
</dbReference>
<dbReference type="Gene3D" id="1.10.1200.10">
    <property type="entry name" value="ACP-like"/>
    <property type="match status" value="1"/>
</dbReference>
<dbReference type="InterPro" id="IPR013968">
    <property type="entry name" value="PKS_KR"/>
</dbReference>
<keyword evidence="6" id="KW-0443">Lipid metabolism</keyword>
<keyword evidence="10" id="KW-1185">Reference proteome</keyword>
<evidence type="ECO:0000259" key="8">
    <source>
        <dbReference type="PROSITE" id="PS50075"/>
    </source>
</evidence>
<dbReference type="Gene3D" id="3.40.50.720">
    <property type="entry name" value="NAD(P)-binding Rossmann-like Domain"/>
    <property type="match status" value="1"/>
</dbReference>
<keyword evidence="4" id="KW-0808">Transferase</keyword>
<proteinExistence type="predicted"/>
<dbReference type="SUPFAM" id="SSF51735">
    <property type="entry name" value="NAD(P)-binding Rossmann-fold domains"/>
    <property type="match status" value="2"/>
</dbReference>
<dbReference type="SMART" id="SM00822">
    <property type="entry name" value="PKS_KR"/>
    <property type="match status" value="1"/>
</dbReference>
<evidence type="ECO:0000313" key="9">
    <source>
        <dbReference type="EMBL" id="RJO70307.1"/>
    </source>
</evidence>
<dbReference type="Pfam" id="PF22953">
    <property type="entry name" value="SpnB_Rossmann"/>
    <property type="match status" value="1"/>
</dbReference>
<dbReference type="PANTHER" id="PTHR43775">
    <property type="entry name" value="FATTY ACID SYNTHASE"/>
    <property type="match status" value="1"/>
</dbReference>
<dbReference type="Proteomes" id="UP000266677">
    <property type="component" value="Unassembled WGS sequence"/>
</dbReference>
<dbReference type="GO" id="GO:0031177">
    <property type="term" value="F:phosphopantetheine binding"/>
    <property type="evidence" value="ECO:0007669"/>
    <property type="project" value="InterPro"/>
</dbReference>